<feature type="region of interest" description="Disordered" evidence="4">
    <location>
        <begin position="1"/>
        <end position="35"/>
    </location>
</feature>
<evidence type="ECO:0000256" key="3">
    <source>
        <dbReference type="ARBA" id="ARBA00023002"/>
    </source>
</evidence>
<evidence type="ECO:0000256" key="2">
    <source>
        <dbReference type="ARBA" id="ARBA00022857"/>
    </source>
</evidence>
<keyword evidence="3" id="KW-0560">Oxidoreductase</keyword>
<dbReference type="Pfam" id="PF13561">
    <property type="entry name" value="adh_short_C2"/>
    <property type="match status" value="1"/>
</dbReference>
<dbReference type="SMART" id="SM00822">
    <property type="entry name" value="PKS_KR"/>
    <property type="match status" value="1"/>
</dbReference>
<dbReference type="GO" id="GO:0006633">
    <property type="term" value="P:fatty acid biosynthetic process"/>
    <property type="evidence" value="ECO:0007669"/>
    <property type="project" value="TreeGrafter"/>
</dbReference>
<dbReference type="InterPro" id="IPR002347">
    <property type="entry name" value="SDR_fam"/>
</dbReference>
<dbReference type="Proteomes" id="UP001321749">
    <property type="component" value="Unassembled WGS sequence"/>
</dbReference>
<dbReference type="PRINTS" id="PR00081">
    <property type="entry name" value="GDHRDH"/>
</dbReference>
<dbReference type="SUPFAM" id="SSF51735">
    <property type="entry name" value="NAD(P)-binding Rossmann-fold domains"/>
    <property type="match status" value="1"/>
</dbReference>
<evidence type="ECO:0000259" key="5">
    <source>
        <dbReference type="SMART" id="SM00822"/>
    </source>
</evidence>
<protein>
    <submittedName>
        <fullName evidence="6">Acetoin dehydrogenase</fullName>
    </submittedName>
</protein>
<dbReference type="PANTHER" id="PTHR42760">
    <property type="entry name" value="SHORT-CHAIN DEHYDROGENASES/REDUCTASES FAMILY MEMBER"/>
    <property type="match status" value="1"/>
</dbReference>
<dbReference type="InterPro" id="IPR057326">
    <property type="entry name" value="KR_dom"/>
</dbReference>
<dbReference type="Gene3D" id="3.40.50.720">
    <property type="entry name" value="NAD(P)-binding Rossmann-like Domain"/>
    <property type="match status" value="1"/>
</dbReference>
<evidence type="ECO:0000256" key="1">
    <source>
        <dbReference type="ARBA" id="ARBA00006484"/>
    </source>
</evidence>
<dbReference type="PANTHER" id="PTHR42760:SF121">
    <property type="entry name" value="3-OXOACYL-(ACYL-CARRIER-PROTEIN) REDUCTASE"/>
    <property type="match status" value="1"/>
</dbReference>
<reference evidence="6" key="1">
    <citation type="journal article" date="2023" name="Mol. Phylogenet. Evol.">
        <title>Genome-scale phylogeny and comparative genomics of the fungal order Sordariales.</title>
        <authorList>
            <person name="Hensen N."/>
            <person name="Bonometti L."/>
            <person name="Westerberg I."/>
            <person name="Brannstrom I.O."/>
            <person name="Guillou S."/>
            <person name="Cros-Aarteil S."/>
            <person name="Calhoun S."/>
            <person name="Haridas S."/>
            <person name="Kuo A."/>
            <person name="Mondo S."/>
            <person name="Pangilinan J."/>
            <person name="Riley R."/>
            <person name="LaButti K."/>
            <person name="Andreopoulos B."/>
            <person name="Lipzen A."/>
            <person name="Chen C."/>
            <person name="Yan M."/>
            <person name="Daum C."/>
            <person name="Ng V."/>
            <person name="Clum A."/>
            <person name="Steindorff A."/>
            <person name="Ohm R.A."/>
            <person name="Martin F."/>
            <person name="Silar P."/>
            <person name="Natvig D.O."/>
            <person name="Lalanne C."/>
            <person name="Gautier V."/>
            <person name="Ament-Velasquez S.L."/>
            <person name="Kruys A."/>
            <person name="Hutchinson M.I."/>
            <person name="Powell A.J."/>
            <person name="Barry K."/>
            <person name="Miller A.N."/>
            <person name="Grigoriev I.V."/>
            <person name="Debuchy R."/>
            <person name="Gladieux P."/>
            <person name="Hiltunen Thoren M."/>
            <person name="Johannesson H."/>
        </authorList>
    </citation>
    <scope>NUCLEOTIDE SEQUENCE</scope>
    <source>
        <strain evidence="6">PSN324</strain>
    </source>
</reference>
<evidence type="ECO:0000313" key="6">
    <source>
        <dbReference type="EMBL" id="KAK4456831.1"/>
    </source>
</evidence>
<gene>
    <name evidence="6" type="ORF">QBC42DRAFT_321151</name>
</gene>
<dbReference type="GO" id="GO:0016616">
    <property type="term" value="F:oxidoreductase activity, acting on the CH-OH group of donors, NAD or NADP as acceptor"/>
    <property type="evidence" value="ECO:0007669"/>
    <property type="project" value="TreeGrafter"/>
</dbReference>
<dbReference type="FunFam" id="3.40.50.720:FF:000084">
    <property type="entry name" value="Short-chain dehydrogenase reductase"/>
    <property type="match status" value="1"/>
</dbReference>
<name>A0AAV9HCN7_9PEZI</name>
<accession>A0AAV9HCN7</accession>
<feature type="domain" description="Ketoreductase" evidence="5">
    <location>
        <begin position="37"/>
        <end position="219"/>
    </location>
</feature>
<reference evidence="6" key="2">
    <citation type="submission" date="2023-06" db="EMBL/GenBank/DDBJ databases">
        <authorList>
            <consortium name="Lawrence Berkeley National Laboratory"/>
            <person name="Mondo S.J."/>
            <person name="Hensen N."/>
            <person name="Bonometti L."/>
            <person name="Westerberg I."/>
            <person name="Brannstrom I.O."/>
            <person name="Guillou S."/>
            <person name="Cros-Aarteil S."/>
            <person name="Calhoun S."/>
            <person name="Haridas S."/>
            <person name="Kuo A."/>
            <person name="Pangilinan J."/>
            <person name="Riley R."/>
            <person name="Labutti K."/>
            <person name="Andreopoulos B."/>
            <person name="Lipzen A."/>
            <person name="Chen C."/>
            <person name="Yanf M."/>
            <person name="Daum C."/>
            <person name="Ng V."/>
            <person name="Clum A."/>
            <person name="Steindorff A."/>
            <person name="Ohm R."/>
            <person name="Martin F."/>
            <person name="Silar P."/>
            <person name="Natvig D."/>
            <person name="Lalanne C."/>
            <person name="Gautier V."/>
            <person name="Ament-Velasquez S.L."/>
            <person name="Kruys A."/>
            <person name="Hutchinson M.I."/>
            <person name="Powell A.J."/>
            <person name="Barry K."/>
            <person name="Miller A.N."/>
            <person name="Grigoriev I.V."/>
            <person name="Debuchy R."/>
            <person name="Gladieux P."/>
            <person name="Thoren M.H."/>
            <person name="Johannesson H."/>
        </authorList>
    </citation>
    <scope>NUCLEOTIDE SEQUENCE</scope>
    <source>
        <strain evidence="6">PSN324</strain>
    </source>
</reference>
<keyword evidence="7" id="KW-1185">Reference proteome</keyword>
<dbReference type="InterPro" id="IPR020904">
    <property type="entry name" value="Sc_DH/Rdtase_CS"/>
</dbReference>
<feature type="compositionally biased region" description="Low complexity" evidence="4">
    <location>
        <begin position="24"/>
        <end position="35"/>
    </location>
</feature>
<evidence type="ECO:0000256" key="4">
    <source>
        <dbReference type="SAM" id="MobiDB-lite"/>
    </source>
</evidence>
<dbReference type="AlphaFoldDB" id="A0AAV9HCN7"/>
<dbReference type="EMBL" id="MU865161">
    <property type="protein sequence ID" value="KAK4456831.1"/>
    <property type="molecule type" value="Genomic_DNA"/>
</dbReference>
<comment type="caution">
    <text evidence="6">The sequence shown here is derived from an EMBL/GenBank/DDBJ whole genome shotgun (WGS) entry which is preliminary data.</text>
</comment>
<comment type="similarity">
    <text evidence="1">Belongs to the short-chain dehydrogenases/reductases (SDR) family.</text>
</comment>
<feature type="compositionally biased region" description="Basic residues" evidence="4">
    <location>
        <begin position="11"/>
        <end position="23"/>
    </location>
</feature>
<sequence>MIRLVSTPQGLRRRHGHLPHHSLLRLSSTAASPTTPRTAIITGSARGIGKGIALRLARDGYDITVNDLSALQADIDKTVSEIRALGRNAYGHAADVSDPAAVEALVNASVMELGPLTTMVANAGIAQVKALLELTPKDLARMFAVNVHGVHYCYQAAAKQLIAQKTPGKLIAAASVAAFHPFPLMGHYCASKWAVRGLNHAYAQELAPHKITVNAYAPGIVDTKMWELIDRGLGEKVEGAKKGDMLRKHSKDWIALGRTSVPEDVANLVGFLASKDADYVTGQTMVVDGGIIFT</sequence>
<proteinExistence type="inferred from homology"/>
<organism evidence="6 7">
    <name type="scientific">Cladorrhinum samala</name>
    <dbReference type="NCBI Taxonomy" id="585594"/>
    <lineage>
        <taxon>Eukaryota</taxon>
        <taxon>Fungi</taxon>
        <taxon>Dikarya</taxon>
        <taxon>Ascomycota</taxon>
        <taxon>Pezizomycotina</taxon>
        <taxon>Sordariomycetes</taxon>
        <taxon>Sordariomycetidae</taxon>
        <taxon>Sordariales</taxon>
        <taxon>Podosporaceae</taxon>
        <taxon>Cladorrhinum</taxon>
    </lineage>
</organism>
<dbReference type="PROSITE" id="PS00061">
    <property type="entry name" value="ADH_SHORT"/>
    <property type="match status" value="1"/>
</dbReference>
<dbReference type="GO" id="GO:0048038">
    <property type="term" value="F:quinone binding"/>
    <property type="evidence" value="ECO:0007669"/>
    <property type="project" value="TreeGrafter"/>
</dbReference>
<evidence type="ECO:0000313" key="7">
    <source>
        <dbReference type="Proteomes" id="UP001321749"/>
    </source>
</evidence>
<keyword evidence="2" id="KW-0521">NADP</keyword>
<dbReference type="InterPro" id="IPR036291">
    <property type="entry name" value="NAD(P)-bd_dom_sf"/>
</dbReference>
<dbReference type="PRINTS" id="PR00080">
    <property type="entry name" value="SDRFAMILY"/>
</dbReference>